<dbReference type="HOGENOM" id="CLU_002683_1_0_1"/>
<dbReference type="GO" id="GO:0005576">
    <property type="term" value="C:extracellular region"/>
    <property type="evidence" value="ECO:0007669"/>
    <property type="project" value="UniProtKB-SubCell"/>
</dbReference>
<keyword evidence="10" id="KW-1185">Reference proteome</keyword>
<comment type="subcellular location">
    <subcellularLocation>
        <location evidence="1">Cell envelope</location>
    </subcellularLocation>
    <subcellularLocation>
        <location evidence="2">Cell outer membrane</location>
    </subcellularLocation>
    <subcellularLocation>
        <location evidence="3">Secreted</location>
    </subcellularLocation>
</comment>
<dbReference type="OMA" id="NIVEMPH"/>
<feature type="transmembrane region" description="Helical" evidence="8">
    <location>
        <begin position="1156"/>
        <end position="1177"/>
    </location>
</feature>
<keyword evidence="5" id="KW-0732">Signal</keyword>
<feature type="transmembrane region" description="Helical" evidence="8">
    <location>
        <begin position="1211"/>
        <end position="1229"/>
    </location>
</feature>
<dbReference type="SUPFAM" id="SSF51126">
    <property type="entry name" value="Pectin lyase-like"/>
    <property type="match status" value="1"/>
</dbReference>
<keyword evidence="4" id="KW-0964">Secreted</keyword>
<dbReference type="RefSeq" id="XP_001453810.1">
    <property type="nucleotide sequence ID" value="XM_001453773.1"/>
</dbReference>
<keyword evidence="8" id="KW-1133">Transmembrane helix</keyword>
<protein>
    <recommendedName>
        <fullName evidence="11">Transmembrane protein</fullName>
    </recommendedName>
</protein>
<evidence type="ECO:0000256" key="8">
    <source>
        <dbReference type="SAM" id="Phobius"/>
    </source>
</evidence>
<dbReference type="GeneID" id="5039595"/>
<organism evidence="9 10">
    <name type="scientific">Paramecium tetraurelia</name>
    <dbReference type="NCBI Taxonomy" id="5888"/>
    <lineage>
        <taxon>Eukaryota</taxon>
        <taxon>Sar</taxon>
        <taxon>Alveolata</taxon>
        <taxon>Ciliophora</taxon>
        <taxon>Intramacronucleata</taxon>
        <taxon>Oligohymenophorea</taxon>
        <taxon>Peniculida</taxon>
        <taxon>Parameciidae</taxon>
        <taxon>Paramecium</taxon>
    </lineage>
</organism>
<evidence type="ECO:0000313" key="10">
    <source>
        <dbReference type="Proteomes" id="UP000000600"/>
    </source>
</evidence>
<reference evidence="9 10" key="1">
    <citation type="journal article" date="2006" name="Nature">
        <title>Global trends of whole-genome duplications revealed by the ciliate Paramecium tetraurelia.</title>
        <authorList>
            <consortium name="Genoscope"/>
            <person name="Aury J.-M."/>
            <person name="Jaillon O."/>
            <person name="Duret L."/>
            <person name="Noel B."/>
            <person name="Jubin C."/>
            <person name="Porcel B.M."/>
            <person name="Segurens B."/>
            <person name="Daubin V."/>
            <person name="Anthouard V."/>
            <person name="Aiach N."/>
            <person name="Arnaiz O."/>
            <person name="Billaut A."/>
            <person name="Beisson J."/>
            <person name="Blanc I."/>
            <person name="Bouhouche K."/>
            <person name="Camara F."/>
            <person name="Duharcourt S."/>
            <person name="Guigo R."/>
            <person name="Gogendeau D."/>
            <person name="Katinka M."/>
            <person name="Keller A.-M."/>
            <person name="Kissmehl R."/>
            <person name="Klotz C."/>
            <person name="Koll F."/>
            <person name="Le Moue A."/>
            <person name="Lepere C."/>
            <person name="Malinsky S."/>
            <person name="Nowacki M."/>
            <person name="Nowak J.K."/>
            <person name="Plattner H."/>
            <person name="Poulain J."/>
            <person name="Ruiz F."/>
            <person name="Serrano V."/>
            <person name="Zagulski M."/>
            <person name="Dessen P."/>
            <person name="Betermier M."/>
            <person name="Weissenbach J."/>
            <person name="Scarpelli C."/>
            <person name="Schachter V."/>
            <person name="Sperling L."/>
            <person name="Meyer E."/>
            <person name="Cohen J."/>
            <person name="Wincker P."/>
        </authorList>
    </citation>
    <scope>NUCLEOTIDE SEQUENCE [LARGE SCALE GENOMIC DNA]</scope>
    <source>
        <strain evidence="9 10">Stock d4-2</strain>
    </source>
</reference>
<dbReference type="eggNOG" id="KOG3525">
    <property type="taxonomic scope" value="Eukaryota"/>
</dbReference>
<dbReference type="InParanoid" id="A0DTP6"/>
<evidence type="ECO:0000313" key="9">
    <source>
        <dbReference type="EMBL" id="CAK86413.1"/>
    </source>
</evidence>
<feature type="transmembrane region" description="Helical" evidence="8">
    <location>
        <begin position="1093"/>
        <end position="1111"/>
    </location>
</feature>
<dbReference type="OrthoDB" id="77931at2759"/>
<dbReference type="PANTHER" id="PTHR11319:SF35">
    <property type="entry name" value="OUTER MEMBRANE PROTEIN PMPC-RELATED"/>
    <property type="match status" value="1"/>
</dbReference>
<dbReference type="PANTHER" id="PTHR11319">
    <property type="entry name" value="G PROTEIN-COUPLED RECEPTOR-RELATED"/>
    <property type="match status" value="1"/>
</dbReference>
<evidence type="ECO:0000256" key="3">
    <source>
        <dbReference type="ARBA" id="ARBA00004613"/>
    </source>
</evidence>
<evidence type="ECO:0000256" key="5">
    <source>
        <dbReference type="ARBA" id="ARBA00022729"/>
    </source>
</evidence>
<feature type="transmembrane region" description="Helical" evidence="8">
    <location>
        <begin position="1250"/>
        <end position="1268"/>
    </location>
</feature>
<keyword evidence="6 8" id="KW-0472">Membrane</keyword>
<evidence type="ECO:0000256" key="4">
    <source>
        <dbReference type="ARBA" id="ARBA00022525"/>
    </source>
</evidence>
<dbReference type="Proteomes" id="UP000000600">
    <property type="component" value="Unassembled WGS sequence"/>
</dbReference>
<accession>A0DTP6</accession>
<keyword evidence="7" id="KW-0998">Cell outer membrane</keyword>
<evidence type="ECO:0000256" key="1">
    <source>
        <dbReference type="ARBA" id="ARBA00004196"/>
    </source>
</evidence>
<keyword evidence="8" id="KW-0812">Transmembrane</keyword>
<proteinExistence type="predicted"/>
<evidence type="ECO:0000256" key="2">
    <source>
        <dbReference type="ARBA" id="ARBA00004442"/>
    </source>
</evidence>
<evidence type="ECO:0000256" key="7">
    <source>
        <dbReference type="ARBA" id="ARBA00023237"/>
    </source>
</evidence>
<dbReference type="NCBIfam" id="TIGR01376">
    <property type="entry name" value="POMP_repeat"/>
    <property type="match status" value="1"/>
</dbReference>
<gene>
    <name evidence="9" type="ORF">GSPATT00020095001</name>
</gene>
<evidence type="ECO:0000256" key="6">
    <source>
        <dbReference type="ARBA" id="ARBA00023136"/>
    </source>
</evidence>
<dbReference type="EMBL" id="CT868574">
    <property type="protein sequence ID" value="CAK86413.1"/>
    <property type="molecule type" value="Genomic_DNA"/>
</dbReference>
<dbReference type="InterPro" id="IPR003368">
    <property type="entry name" value="POMP_repeat"/>
</dbReference>
<dbReference type="STRING" id="5888.A0DTP6"/>
<feature type="transmembrane region" description="Helical" evidence="8">
    <location>
        <begin position="1294"/>
        <end position="1321"/>
    </location>
</feature>
<dbReference type="InterPro" id="IPR011050">
    <property type="entry name" value="Pectin_lyase_fold/virulence"/>
</dbReference>
<sequence length="1326" mass="153006">MNFTTFAQNTNQSTLSFKNIEFFLNKVYQSKVLVLTSNLSISNTQFGFNQFIDSQYLFYRSQQRKLKAVQIQTLIVFNNEFTNSSMINLQSIDATDNIQVTMSDIQLYDNIRNLNSEQLYLFILTCSQILIQDCAIKTSKNMQHFKLFDTQSIMIENMNYINEEQSKQIPLSIECFNSEEKYSQLLYISGFQKLVIHQIIIQNQFSIDYSFVHIISNILYQPHVQEIIEIKDVLFQGNILLKQHLGSIFSSLLIYSEKLQEIRLENIIFEENFFNEQIDDPSQTSAGLLFINSLQSSVFISNITCLSNALTNSSNSFIFINSISIQIYKGGAMSLTSSNINIAIGQFTYISSQSSSIFDIKTQGLGIVQLNQLQISQSEVDLVSTTETQGCISIYSKDSQLNLLIRNVKFQNVFNRLSSSILSIIPSQKYNKIDINDVILENCLSLNNQFMKIEFTLQKQDQNLVIIQNLSIYQNYQDWKEYFNKISPISISEINKVIIDNALINLNGCQLLINRLISEGIYISPILKIVDSQITQIKNCKINSIQTFYSFSIFYFGQIKNIKTSLFLENILIKNVTILQLSDENITQFEDFQIKFDVDKCSIQRSDSINQILQSESFWSILQYLNYNITSQGSLFFIQSISNENSIILRSLSLIKNNYSRNLNGLIYFDLYGFQDLKIIEVHCIQNNIDQFGCLNLIANKNLEKKIQLSNSKFILNKGIYGSAIFAKQVIIHIKHCQFLQNIAGQQGGAIYFENCSNNFRIINSLIIENQAKEGGGIYFNGVNQINQNNMNNSLIKLNSAEKFADNISQQQILMKCILPKNQVEIQQQILLYQYSYSTIEQGKLLKTNQLYLPSNQQILNFKIFNQNQQGFLSYFYDFSLEFQNSIKEKITNFYNFTCNLQMMSQTQSNKQLSDPYPIQVLPYDLTKNSYDLQQLSFSFDPYQNTDKLLLVEINCSTQLNVLKYIFTAKTFKCQLGEFYVNNGCQVCQSIQGFYSVTYNATKCSIFDKTKFQNITSNKIQLLEGFWRPNILSDQTEQCVQCKNCCLGGWRVGNNLCAIGHIGGLCEECDNYNIQGNGPYFRILQSTSCSQCFYFLSGLLPFLLSSVWYLLQLYQGTNQLFSSLKLKQKFGKILFKLNQGNNNIILDHESILIKMLLNYLWIFSIIFSFNITFSFSFDFVDQTCNTSFFMANSLDCYLIQIYNTEVNYSRIITQFILIFIQLLIIFAGFQVHSIATKTKFDKSILSNTALYLYLSNFAAIVKQFFSLLSKRTISDIEYIQGNVSLEFNTQSHYLWIYFFILPGLSFIGCFIPFILFFVNVFNEKKA</sequence>
<dbReference type="KEGG" id="ptm:GSPATT00020095001"/>
<evidence type="ECO:0008006" key="11">
    <source>
        <dbReference type="Google" id="ProtNLM"/>
    </source>
</evidence>
<name>A0DTP6_PARTE</name>